<dbReference type="Gene3D" id="1.20.120.1750">
    <property type="match status" value="1"/>
</dbReference>
<evidence type="ECO:0000256" key="3">
    <source>
        <dbReference type="ARBA" id="ARBA00022679"/>
    </source>
</evidence>
<evidence type="ECO:0000256" key="6">
    <source>
        <dbReference type="ARBA" id="ARBA00022771"/>
    </source>
</evidence>
<name>A0A163GDV3_DIDRA</name>
<feature type="region of interest" description="Disordered" evidence="9">
    <location>
        <begin position="280"/>
        <end position="351"/>
    </location>
</feature>
<dbReference type="EC" id="2.3.2.31" evidence="2"/>
<evidence type="ECO:0000256" key="4">
    <source>
        <dbReference type="ARBA" id="ARBA00022723"/>
    </source>
</evidence>
<feature type="region of interest" description="Disordered" evidence="9">
    <location>
        <begin position="578"/>
        <end position="628"/>
    </location>
</feature>
<dbReference type="PANTHER" id="PTHR11685">
    <property type="entry name" value="RBR FAMILY RING FINGER AND IBR DOMAIN-CONTAINING"/>
    <property type="match status" value="1"/>
</dbReference>
<evidence type="ECO:0000256" key="8">
    <source>
        <dbReference type="ARBA" id="ARBA00022833"/>
    </source>
</evidence>
<feature type="domain" description="RING-type" evidence="10">
    <location>
        <begin position="63"/>
        <end position="283"/>
    </location>
</feature>
<dbReference type="GO" id="GO:0008270">
    <property type="term" value="F:zinc ion binding"/>
    <property type="evidence" value="ECO:0007669"/>
    <property type="project" value="UniProtKB-KW"/>
</dbReference>
<dbReference type="InterPro" id="IPR031127">
    <property type="entry name" value="E3_UB_ligase_RBR"/>
</dbReference>
<dbReference type="Pfam" id="PF01485">
    <property type="entry name" value="IBR"/>
    <property type="match status" value="1"/>
</dbReference>
<dbReference type="InterPro" id="IPR044066">
    <property type="entry name" value="TRIAD_supradom"/>
</dbReference>
<comment type="catalytic activity">
    <reaction evidence="1">
        <text>[E2 ubiquitin-conjugating enzyme]-S-ubiquitinyl-L-cysteine + [acceptor protein]-L-lysine = [E2 ubiquitin-conjugating enzyme]-L-cysteine + [acceptor protein]-N(6)-ubiquitinyl-L-lysine.</text>
        <dbReference type="EC" id="2.3.2.31"/>
    </reaction>
</comment>
<feature type="compositionally biased region" description="Acidic residues" evidence="9">
    <location>
        <begin position="591"/>
        <end position="608"/>
    </location>
</feature>
<dbReference type="EMBL" id="JYNV01000152">
    <property type="protein sequence ID" value="KZM24810.1"/>
    <property type="molecule type" value="Genomic_DNA"/>
</dbReference>
<dbReference type="STRING" id="5454.A0A163GDV3"/>
<keyword evidence="6" id="KW-0863">Zinc-finger</keyword>
<feature type="compositionally biased region" description="Acidic residues" evidence="9">
    <location>
        <begin position="280"/>
        <end position="297"/>
    </location>
</feature>
<keyword evidence="8" id="KW-0862">Zinc</keyword>
<keyword evidence="7" id="KW-0833">Ubl conjugation pathway</keyword>
<keyword evidence="4" id="KW-0479">Metal-binding</keyword>
<protein>
    <recommendedName>
        <fullName evidence="2">RBR-type E3 ubiquitin transferase</fullName>
        <ecNumber evidence="2">2.3.2.31</ecNumber>
    </recommendedName>
</protein>
<evidence type="ECO:0000259" key="10">
    <source>
        <dbReference type="PROSITE" id="PS51873"/>
    </source>
</evidence>
<reference evidence="11 12" key="1">
    <citation type="journal article" date="2016" name="Sci. Rep.">
        <title>Draft genome sequencing and secretome analysis of fungal phytopathogen Ascochyta rabiei provides insight into the necrotrophic effector repertoire.</title>
        <authorList>
            <person name="Verma S."/>
            <person name="Gazara R.K."/>
            <person name="Nizam S."/>
            <person name="Parween S."/>
            <person name="Chattopadhyay D."/>
            <person name="Verma P.K."/>
        </authorList>
    </citation>
    <scope>NUCLEOTIDE SEQUENCE [LARGE SCALE GENOMIC DNA]</scope>
    <source>
        <strain evidence="11 12">ArDII</strain>
    </source>
</reference>
<evidence type="ECO:0000256" key="2">
    <source>
        <dbReference type="ARBA" id="ARBA00012251"/>
    </source>
</evidence>
<keyword evidence="12" id="KW-1185">Reference proteome</keyword>
<proteinExistence type="predicted"/>
<keyword evidence="3" id="KW-0808">Transferase</keyword>
<keyword evidence="5" id="KW-0677">Repeat</keyword>
<gene>
    <name evidence="11" type="ORF">ST47_g4085</name>
</gene>
<feature type="compositionally biased region" description="Basic and acidic residues" evidence="9">
    <location>
        <begin position="578"/>
        <end position="590"/>
    </location>
</feature>
<evidence type="ECO:0000313" key="11">
    <source>
        <dbReference type="EMBL" id="KZM24810.1"/>
    </source>
</evidence>
<comment type="caution">
    <text evidence="11">The sequence shown here is derived from an EMBL/GenBank/DDBJ whole genome shotgun (WGS) entry which is preliminary data.</text>
</comment>
<dbReference type="AlphaFoldDB" id="A0A163GDV3"/>
<evidence type="ECO:0000256" key="7">
    <source>
        <dbReference type="ARBA" id="ARBA00022786"/>
    </source>
</evidence>
<evidence type="ECO:0000256" key="9">
    <source>
        <dbReference type="SAM" id="MobiDB-lite"/>
    </source>
</evidence>
<sequence length="639" mass="70345">MATEGYVDGIRHFDAFEVLLVARSLMSIEFSYADVTSPALIEHLSTPPTSVPVHEKSKKVEDPEVQCISCCTQLPKEKDPKYTREVLKPCRSCNSTYCVTCVKGMFLDACKDSTRMPPRCCVQVHLHHVKPHLTTEEITEYRSKYEEWSTPKPFYCPISTCSVFIPERLLSEQAGPKGKRKLGSGIETPTSPNFQCPKCEGEICVDCRQLAHPGSLCAILDLGVDVETAQLLKAWGYKRCPKCSQGLKRMYGCNHMECRCGAHFCWGCLKSRDECEGGCDEDGDDNYGSDSEPDEPEPLSAHSNGTEVAVAEKQRVAEEGSEVVAQAPSGAAADAITNPRTASRPRNLDGGSSRYWEYQDLHFGDEPNDDIQDQVWDCYHSFEPYTVSFASSISQHPSTCELECVKCWCTMRSGVEVPHKSTGDQVKAARSVLSPRDSSINANRSRGGYGLRARGRPVAAGLRPAPYVPPRGLFRSDATIGTAPHLAATFLPGGMRHVMIQSEPMEGVQFEADRDAAMEVEGLESVPSTRPKKTTTASRRSNVFSDISAAYSVAQECRSCSLLVCQKCADNILDQRKAEEDARETKRVAEEAELEAEAEPEAEAEEEMQERREAPASTDQRSDGQSFPSLLGEFALAAL</sequence>
<dbReference type="PROSITE" id="PS51873">
    <property type="entry name" value="TRIAD"/>
    <property type="match status" value="1"/>
</dbReference>
<evidence type="ECO:0000256" key="1">
    <source>
        <dbReference type="ARBA" id="ARBA00001798"/>
    </source>
</evidence>
<dbReference type="InterPro" id="IPR002867">
    <property type="entry name" value="IBR_dom"/>
</dbReference>
<organism evidence="11 12">
    <name type="scientific">Didymella rabiei</name>
    <name type="common">Chickpea ascochyta blight fungus</name>
    <name type="synonym">Mycosphaerella rabiei</name>
    <dbReference type="NCBI Taxonomy" id="5454"/>
    <lineage>
        <taxon>Eukaryota</taxon>
        <taxon>Fungi</taxon>
        <taxon>Dikarya</taxon>
        <taxon>Ascomycota</taxon>
        <taxon>Pezizomycotina</taxon>
        <taxon>Dothideomycetes</taxon>
        <taxon>Pleosporomycetidae</taxon>
        <taxon>Pleosporales</taxon>
        <taxon>Pleosporineae</taxon>
        <taxon>Didymellaceae</taxon>
        <taxon>Ascochyta</taxon>
    </lineage>
</organism>
<dbReference type="Proteomes" id="UP000076837">
    <property type="component" value="Unassembled WGS sequence"/>
</dbReference>
<accession>A0A163GDV3</accession>
<dbReference type="GO" id="GO:0016567">
    <property type="term" value="P:protein ubiquitination"/>
    <property type="evidence" value="ECO:0007669"/>
    <property type="project" value="InterPro"/>
</dbReference>
<feature type="compositionally biased region" description="Polar residues" evidence="9">
    <location>
        <begin position="617"/>
        <end position="628"/>
    </location>
</feature>
<evidence type="ECO:0000313" key="12">
    <source>
        <dbReference type="Proteomes" id="UP000076837"/>
    </source>
</evidence>
<dbReference type="SUPFAM" id="SSF57850">
    <property type="entry name" value="RING/U-box"/>
    <property type="match status" value="1"/>
</dbReference>
<dbReference type="GO" id="GO:0061630">
    <property type="term" value="F:ubiquitin protein ligase activity"/>
    <property type="evidence" value="ECO:0007669"/>
    <property type="project" value="UniProtKB-EC"/>
</dbReference>
<evidence type="ECO:0000256" key="5">
    <source>
        <dbReference type="ARBA" id="ARBA00022737"/>
    </source>
</evidence>